<dbReference type="InterPro" id="IPR033734">
    <property type="entry name" value="Jacalin-like_lectin_dom_plant"/>
</dbReference>
<dbReference type="EMBL" id="WHWC01000008">
    <property type="protein sequence ID" value="KAG8377791.1"/>
    <property type="molecule type" value="Genomic_DNA"/>
</dbReference>
<dbReference type="PANTHER" id="PTHR47293">
    <property type="entry name" value="JACALIN-RELATED LECTIN 3"/>
    <property type="match status" value="1"/>
</dbReference>
<dbReference type="SUPFAM" id="SSF51101">
    <property type="entry name" value="Mannose-binding lectins"/>
    <property type="match status" value="2"/>
</dbReference>
<name>A0AAV6XBJ4_9LAMI</name>
<keyword evidence="6" id="KW-1185">Reference proteome</keyword>
<dbReference type="SMART" id="SM00915">
    <property type="entry name" value="Jacalin"/>
    <property type="match status" value="2"/>
</dbReference>
<keyword evidence="2" id="KW-0430">Lectin</keyword>
<comment type="caution">
    <text evidence="5">The sequence shown here is derived from an EMBL/GenBank/DDBJ whole genome shotgun (WGS) entry which is preliminary data.</text>
</comment>
<protein>
    <recommendedName>
        <fullName evidence="4">Jacalin-type lectin domain-containing protein</fullName>
    </recommendedName>
</protein>
<accession>A0AAV6XBJ4</accession>
<dbReference type="GO" id="GO:0030246">
    <property type="term" value="F:carbohydrate binding"/>
    <property type="evidence" value="ECO:0007669"/>
    <property type="project" value="UniProtKB-KW"/>
</dbReference>
<feature type="domain" description="Jacalin-type lectin" evidence="4">
    <location>
        <begin position="8"/>
        <end position="172"/>
    </location>
</feature>
<evidence type="ECO:0000313" key="5">
    <source>
        <dbReference type="EMBL" id="KAG8377791.1"/>
    </source>
</evidence>
<proteinExistence type="inferred from homology"/>
<dbReference type="PANTHER" id="PTHR47293:SF66">
    <property type="entry name" value="JACALIN-RELATED LECTIN 11-RELATED"/>
    <property type="match status" value="1"/>
</dbReference>
<dbReference type="Gene3D" id="2.100.10.30">
    <property type="entry name" value="Jacalin-like lectin domain"/>
    <property type="match status" value="2"/>
</dbReference>
<dbReference type="InterPro" id="IPR036404">
    <property type="entry name" value="Jacalin-like_lectin_dom_sf"/>
</dbReference>
<evidence type="ECO:0000256" key="1">
    <source>
        <dbReference type="ARBA" id="ARBA00006568"/>
    </source>
</evidence>
<dbReference type="InterPro" id="IPR001229">
    <property type="entry name" value="Jacalin-like_lectin_dom"/>
</dbReference>
<keyword evidence="3" id="KW-0677">Repeat</keyword>
<evidence type="ECO:0000313" key="6">
    <source>
        <dbReference type="Proteomes" id="UP000826271"/>
    </source>
</evidence>
<feature type="domain" description="Jacalin-type lectin" evidence="4">
    <location>
        <begin position="198"/>
        <end position="368"/>
    </location>
</feature>
<dbReference type="Proteomes" id="UP000826271">
    <property type="component" value="Unassembled WGS sequence"/>
</dbReference>
<reference evidence="5" key="1">
    <citation type="submission" date="2019-10" db="EMBL/GenBank/DDBJ databases">
        <authorList>
            <person name="Zhang R."/>
            <person name="Pan Y."/>
            <person name="Wang J."/>
            <person name="Ma R."/>
            <person name="Yu S."/>
        </authorList>
    </citation>
    <scope>NUCLEOTIDE SEQUENCE</scope>
    <source>
        <strain evidence="5">LA-IB0</strain>
        <tissue evidence="5">Leaf</tissue>
    </source>
</reference>
<comment type="similarity">
    <text evidence="1">Belongs to the jacalin lectin family.</text>
</comment>
<dbReference type="CDD" id="cd09612">
    <property type="entry name" value="Jacalin"/>
    <property type="match status" value="1"/>
</dbReference>
<evidence type="ECO:0000259" key="4">
    <source>
        <dbReference type="PROSITE" id="PS51752"/>
    </source>
</evidence>
<dbReference type="PROSITE" id="PS51752">
    <property type="entry name" value="JACALIN_LECTIN"/>
    <property type="match status" value="2"/>
</dbReference>
<evidence type="ECO:0000256" key="3">
    <source>
        <dbReference type="ARBA" id="ARBA00022737"/>
    </source>
</evidence>
<dbReference type="Pfam" id="PF01419">
    <property type="entry name" value="Jacalin"/>
    <property type="match status" value="2"/>
</dbReference>
<dbReference type="AlphaFoldDB" id="A0AAV6XBJ4"/>
<organism evidence="5 6">
    <name type="scientific">Buddleja alternifolia</name>
    <dbReference type="NCBI Taxonomy" id="168488"/>
    <lineage>
        <taxon>Eukaryota</taxon>
        <taxon>Viridiplantae</taxon>
        <taxon>Streptophyta</taxon>
        <taxon>Embryophyta</taxon>
        <taxon>Tracheophyta</taxon>
        <taxon>Spermatophyta</taxon>
        <taxon>Magnoliopsida</taxon>
        <taxon>eudicotyledons</taxon>
        <taxon>Gunneridae</taxon>
        <taxon>Pentapetalae</taxon>
        <taxon>asterids</taxon>
        <taxon>lamiids</taxon>
        <taxon>Lamiales</taxon>
        <taxon>Scrophulariaceae</taxon>
        <taxon>Buddlejeae</taxon>
        <taxon>Buddleja</taxon>
    </lineage>
</organism>
<evidence type="ECO:0000256" key="2">
    <source>
        <dbReference type="ARBA" id="ARBA00022734"/>
    </source>
</evidence>
<sequence length="369" mass="40404">MESLKEEKISIGPFGGPGGSVFYCTARNGFTQITIFYNEDVVNWIMFKGDTGNSSAKHGGGFNDGTRTASVSDFWFGYDIKLIYPINFLIDFVQVDIDFPSDVLNGISGTYGLHGGFVVVKSLRFYTKLNEYGPFGSESGTRFSIGRKGCCIIGVHGRCSGYIDSIGGYLKPQCTVSMPIPLIEHSQDNLMKNRFVLLRDPGPWGGEEGRGFDDGVFLKVEEIHVHLCGTGDAISGVQFKYLKKKGDVFWSPVHGARGGDIVKKVISYHIISYLLTYNEEILLNLQINFDNGGSEFVTGIEGFYGKIEMSGGVDVIRSLTFHTSKGKYGPLGCEIGKYFTSIVHDGKVVGFFGKSSAYLNAIGVHAEYS</sequence>
<gene>
    <name evidence="5" type="ORF">BUALT_Bualt08G0070400</name>
</gene>